<proteinExistence type="predicted"/>
<comment type="caution">
    <text evidence="3">The sequence shown here is derived from an EMBL/GenBank/DDBJ whole genome shotgun (WGS) entry which is preliminary data.</text>
</comment>
<dbReference type="AlphaFoldDB" id="A0A2T2YDG1"/>
<feature type="domain" description="D-apionate lactonase N-terminal" evidence="1">
    <location>
        <begin position="3"/>
        <end position="212"/>
    </location>
</feature>
<dbReference type="RefSeq" id="WP_106928288.1">
    <property type="nucleotide sequence ID" value="NZ_PYFT01000001.1"/>
</dbReference>
<keyword evidence="4" id="KW-1185">Reference proteome</keyword>
<dbReference type="InterPro" id="IPR058787">
    <property type="entry name" value="ApnL_M"/>
</dbReference>
<dbReference type="InterPro" id="IPR058788">
    <property type="entry name" value="ApnL_N"/>
</dbReference>
<gene>
    <name evidence="3" type="ORF">AHMF7605_08435</name>
</gene>
<reference evidence="3 4" key="1">
    <citation type="submission" date="2018-03" db="EMBL/GenBank/DDBJ databases">
        <title>Adhaeribacter sp. HMF7605 Genome sequencing and assembly.</title>
        <authorList>
            <person name="Kang H."/>
            <person name="Kang J."/>
            <person name="Cha I."/>
            <person name="Kim H."/>
            <person name="Joh K."/>
        </authorList>
    </citation>
    <scope>NUCLEOTIDE SEQUENCE [LARGE SCALE GENOMIC DNA]</scope>
    <source>
        <strain evidence="3 4">HMF7605</strain>
    </source>
</reference>
<feature type="domain" description="D-apionate lactonase TIM barrel" evidence="2">
    <location>
        <begin position="242"/>
        <end position="494"/>
    </location>
</feature>
<evidence type="ECO:0000313" key="3">
    <source>
        <dbReference type="EMBL" id="PSR53550.1"/>
    </source>
</evidence>
<accession>A0A2T2YDG1</accession>
<evidence type="ECO:0000313" key="4">
    <source>
        <dbReference type="Proteomes" id="UP000240357"/>
    </source>
</evidence>
<organism evidence="3 4">
    <name type="scientific">Adhaeribacter arboris</name>
    <dbReference type="NCBI Taxonomy" id="2072846"/>
    <lineage>
        <taxon>Bacteria</taxon>
        <taxon>Pseudomonadati</taxon>
        <taxon>Bacteroidota</taxon>
        <taxon>Cytophagia</taxon>
        <taxon>Cytophagales</taxon>
        <taxon>Hymenobacteraceae</taxon>
        <taxon>Adhaeribacter</taxon>
    </lineage>
</organism>
<dbReference type="EMBL" id="PYFT01000001">
    <property type="protein sequence ID" value="PSR53550.1"/>
    <property type="molecule type" value="Genomic_DNA"/>
</dbReference>
<name>A0A2T2YDG1_9BACT</name>
<dbReference type="Proteomes" id="UP000240357">
    <property type="component" value="Unassembled WGS sequence"/>
</dbReference>
<sequence length="595" mass="66023">MIVKAGPVQALYDKGFLRYIQTAGHEVVRMIYFAVRDQDWETILGTLTDEHIHTSEDTFSISYTYHLNHQDIKMKWQAKIKGQADGTITFDLKGFAQSNFLRNRAGFCVLHPITGITGQSCRLEHPDGSFTYGTFPIRISPHQPFLNLKAMEWPVAEQGVARLEFSGDIFESEDQRNWSDASYKTYCTPLSKPIPAQVHSGDEIQQQVVFRLVKPVPVVTTTPTTLLSRIHVHPQPIAFPELGLGMNSFGSDPNANEVHFLQSLGLKHLRADVFLNQAHWREPLKRSLHQSTILTIPLELALFFGEDASEQVHSFVNFIQAQAVPLQSILIFDAAKSYTTDALLQKVVPALRTTFPGVPLGGGSDANFTEFNRHPFTLTSTDFVVYAINPQVHAFDDLTLIENTASQADTVESARHIAGKRPIHLSPVTLKPRFNAIVSSDQNTSTIPTDPRQPTSFISGWTLASLKYLTEAGAASITYFETTGPNGIYHQDQPYAVGYLLAYILAFKPIHVLPTNHPEPLKITSFLLRNDIGSCLLIANHTSEPQVVELPENFIIHTHTIIGTATGKATYPNYLPGSQLTLSAFQTVALDGALL</sequence>
<dbReference type="Pfam" id="PF25838">
    <property type="entry name" value="Apionate_lact_M"/>
    <property type="match status" value="1"/>
</dbReference>
<evidence type="ECO:0000259" key="2">
    <source>
        <dbReference type="Pfam" id="PF25838"/>
    </source>
</evidence>
<dbReference type="Pfam" id="PF25837">
    <property type="entry name" value="Apionate_lact_N"/>
    <property type="match status" value="1"/>
</dbReference>
<evidence type="ECO:0000259" key="1">
    <source>
        <dbReference type="Pfam" id="PF25837"/>
    </source>
</evidence>
<protein>
    <submittedName>
        <fullName evidence="3">Uncharacterized protein</fullName>
    </submittedName>
</protein>
<dbReference type="OrthoDB" id="931854at2"/>